<dbReference type="OrthoDB" id="337432at2"/>
<dbReference type="RefSeq" id="WP_116543629.1">
    <property type="nucleotide sequence ID" value="NZ_QEKI01000006.1"/>
</dbReference>
<gene>
    <name evidence="2" type="ORF">C8E01_106243</name>
</gene>
<feature type="domain" description="DUF6602" evidence="1">
    <location>
        <begin position="40"/>
        <end position="140"/>
    </location>
</feature>
<dbReference type="EMBL" id="QEKI01000006">
    <property type="protein sequence ID" value="PVY40901.1"/>
    <property type="molecule type" value="Genomic_DNA"/>
</dbReference>
<name>A0A2U1AX21_9BACT</name>
<reference evidence="2 3" key="1">
    <citation type="submission" date="2018-04" db="EMBL/GenBank/DDBJ databases">
        <title>Genomic Encyclopedia of Type Strains, Phase IV (KMG-IV): sequencing the most valuable type-strain genomes for metagenomic binning, comparative biology and taxonomic classification.</title>
        <authorList>
            <person name="Goeker M."/>
        </authorList>
    </citation>
    <scope>NUCLEOTIDE SEQUENCE [LARGE SCALE GENOMIC DNA]</scope>
    <source>
        <strain evidence="2 3">DSM 100231</strain>
    </source>
</reference>
<evidence type="ECO:0000259" key="1">
    <source>
        <dbReference type="Pfam" id="PF20247"/>
    </source>
</evidence>
<dbReference type="Pfam" id="PF20247">
    <property type="entry name" value="DUF6602"/>
    <property type="match status" value="1"/>
</dbReference>
<sequence>MSKVPNRTPFKKRGYEPHATFNTKFAGAVYDIVGKFVKTKVINHGLTKGEEREDPLIEFFKDNLPNTYSVVKGEVVDKRNNSSQQMDVMIYDNARNIPFYSGGHFILPAEALLASIEIKSKLTQEETRKILKSVNTLKALKPFGQPVDISKRQRTVEEKVTCRYFHTVFAYDTDLADSDWAKKEVERIRRIATEEKIDPTLIDRVFVLNKGLLNPVDSIIKESKDNAESLLYFYMNLLNFIQRENNRRQTVPYLDYAGKLSKGWTKI</sequence>
<organism evidence="2 3">
    <name type="scientific">Pontibacter virosus</name>
    <dbReference type="NCBI Taxonomy" id="1765052"/>
    <lineage>
        <taxon>Bacteria</taxon>
        <taxon>Pseudomonadati</taxon>
        <taxon>Bacteroidota</taxon>
        <taxon>Cytophagia</taxon>
        <taxon>Cytophagales</taxon>
        <taxon>Hymenobacteraceae</taxon>
        <taxon>Pontibacter</taxon>
    </lineage>
</organism>
<keyword evidence="3" id="KW-1185">Reference proteome</keyword>
<protein>
    <recommendedName>
        <fullName evidence="1">DUF6602 domain-containing protein</fullName>
    </recommendedName>
</protein>
<dbReference type="AlphaFoldDB" id="A0A2U1AX21"/>
<comment type="caution">
    <text evidence="2">The sequence shown here is derived from an EMBL/GenBank/DDBJ whole genome shotgun (WGS) entry which is preliminary data.</text>
</comment>
<evidence type="ECO:0000313" key="3">
    <source>
        <dbReference type="Proteomes" id="UP000245466"/>
    </source>
</evidence>
<proteinExistence type="predicted"/>
<accession>A0A2U1AX21</accession>
<evidence type="ECO:0000313" key="2">
    <source>
        <dbReference type="EMBL" id="PVY40901.1"/>
    </source>
</evidence>
<dbReference type="CDD" id="cd21173">
    <property type="entry name" value="NucC-like"/>
    <property type="match status" value="1"/>
</dbReference>
<dbReference type="InterPro" id="IPR046537">
    <property type="entry name" value="DUF6602"/>
</dbReference>
<dbReference type="Proteomes" id="UP000245466">
    <property type="component" value="Unassembled WGS sequence"/>
</dbReference>